<dbReference type="PANTHER" id="PTHR15430:SF1">
    <property type="entry name" value="GLOMULIN"/>
    <property type="match status" value="1"/>
</dbReference>
<accession>A0A177W8H5</accession>
<organism evidence="1 2">
    <name type="scientific">Batrachochytrium dendrobatidis (strain JEL423)</name>
    <dbReference type="NCBI Taxonomy" id="403673"/>
    <lineage>
        <taxon>Eukaryota</taxon>
        <taxon>Fungi</taxon>
        <taxon>Fungi incertae sedis</taxon>
        <taxon>Chytridiomycota</taxon>
        <taxon>Chytridiomycota incertae sedis</taxon>
        <taxon>Chytridiomycetes</taxon>
        <taxon>Rhizophydiales</taxon>
        <taxon>Rhizophydiales incertae sedis</taxon>
        <taxon>Batrachochytrium</taxon>
    </lineage>
</organism>
<sequence length="677" mass="76565">MIQQFKINDSNGFLKCLKQSCRLTGDLEIILKTFKWQHLQTVERTRSSRTELLMVDKPVSRKSEMTKDIHQEFIQVLEFINAPDLDHGNALNNPALPKLLNLLASASLLKIDSKTTILSTLVLLQNAISTNANDFYGDNAWDIAANLAGFIKDWQVGRTQDCSTTVVDGLDKTPSLIYEDGVVVVVQSLLECLASIGHPRDMFLFACEFLHVLTREKECVLSANESVCRFILYFKFMLSVLDQIQIPRKASMIVDAIAIYHDSLALIPPLESNKDLFEKTAATFILYFKSLSKYADYKEIAPLLISVASDMAETFFANLSISSSIMIDNAQLFLRECQFLEIHITGTLNHTLGNAIILSLYFHPLLIDVHMPWVLRRPWIFNHHIDHICLLLERKHQTQILQGLSILEFVIVGLTCDSVTLSMYDDVNPQNGSVSCHQQIVKAMIAAIAGAPSQQLSQRVFGVLKNVMAAYTDEVKSRILLLMIMDSEMPSMIVAGITILKECIHKAKQKGLDKRTSCFASGQITDTFLEVLLDGKSIVYRNRIIHPDTTIFENTDLFFERYAILMHALNLYLYLLIREKSDTNRMGVWDSVHIQSVYLKLISPAQKVVNQAIADSELDINRQLEDIDSKADQEPRNNCKPCGTKIDPVIMDRLMSMQLLGNVLDRIKECIETQIQD</sequence>
<dbReference type="EMBL" id="DS022300">
    <property type="protein sequence ID" value="OAJ36407.1"/>
    <property type="molecule type" value="Genomic_DNA"/>
</dbReference>
<proteinExistence type="predicted"/>
<protein>
    <submittedName>
        <fullName evidence="1">Uncharacterized protein</fullName>
    </submittedName>
</protein>
<dbReference type="VEuPathDB" id="FungiDB:BDEG_20582"/>
<evidence type="ECO:0000313" key="2">
    <source>
        <dbReference type="Proteomes" id="UP000077115"/>
    </source>
</evidence>
<reference evidence="1 2" key="1">
    <citation type="submission" date="2006-10" db="EMBL/GenBank/DDBJ databases">
        <title>The Genome Sequence of Batrachochytrium dendrobatidis JEL423.</title>
        <authorList>
            <consortium name="The Broad Institute Genome Sequencing Platform"/>
            <person name="Birren B."/>
            <person name="Lander E."/>
            <person name="Galagan J."/>
            <person name="Cuomo C."/>
            <person name="Devon K."/>
            <person name="Jaffe D."/>
            <person name="Butler J."/>
            <person name="Alvarez P."/>
            <person name="Gnerre S."/>
            <person name="Grabherr M."/>
            <person name="Kleber M."/>
            <person name="Mauceli E."/>
            <person name="Brockman W."/>
            <person name="Young S."/>
            <person name="LaButti K."/>
            <person name="Sykes S."/>
            <person name="DeCaprio D."/>
            <person name="Crawford M."/>
            <person name="Koehrsen M."/>
            <person name="Engels R."/>
            <person name="Montgomery P."/>
            <person name="Pearson M."/>
            <person name="Howarth C."/>
            <person name="Larson L."/>
            <person name="White J."/>
            <person name="O'Leary S."/>
            <person name="Kodira C."/>
            <person name="Zeng Q."/>
            <person name="Yandava C."/>
            <person name="Alvarado L."/>
            <person name="Longcore J."/>
            <person name="James T."/>
        </authorList>
    </citation>
    <scope>NUCLEOTIDE SEQUENCE [LARGE SCALE GENOMIC DNA]</scope>
    <source>
        <strain evidence="1 2">JEL423</strain>
    </source>
</reference>
<dbReference type="OrthoDB" id="5396786at2759"/>
<dbReference type="AlphaFoldDB" id="A0A177W8H5"/>
<dbReference type="GO" id="GO:0005737">
    <property type="term" value="C:cytoplasm"/>
    <property type="evidence" value="ECO:0007669"/>
    <property type="project" value="TreeGrafter"/>
</dbReference>
<dbReference type="InterPro" id="IPR019516">
    <property type="entry name" value="Glomulin/ALF4"/>
</dbReference>
<evidence type="ECO:0000313" key="1">
    <source>
        <dbReference type="EMBL" id="OAJ36407.1"/>
    </source>
</evidence>
<name>A0A177W8H5_BATDL</name>
<dbReference type="Proteomes" id="UP000077115">
    <property type="component" value="Unassembled WGS sequence"/>
</dbReference>
<gene>
    <name evidence="1" type="ORF">BDEG_20582</name>
</gene>
<dbReference type="STRING" id="403673.A0A177W8H5"/>
<dbReference type="PANTHER" id="PTHR15430">
    <property type="entry name" value="GLOMULIN"/>
    <property type="match status" value="1"/>
</dbReference>
<reference evidence="1 2" key="2">
    <citation type="submission" date="2016-05" db="EMBL/GenBank/DDBJ databases">
        <title>Lineage-specific infection strategies underlie the spectrum of fungal disease in amphibians.</title>
        <authorList>
            <person name="Cuomo C.A."/>
            <person name="Farrer R.A."/>
            <person name="James T."/>
            <person name="Longcore J."/>
            <person name="Birren B."/>
        </authorList>
    </citation>
    <scope>NUCLEOTIDE SEQUENCE [LARGE SCALE GENOMIC DNA]</scope>
    <source>
        <strain evidence="1 2">JEL423</strain>
    </source>
</reference>
<dbReference type="GO" id="GO:0055105">
    <property type="term" value="F:ubiquitin-protein transferase inhibitor activity"/>
    <property type="evidence" value="ECO:0007669"/>
    <property type="project" value="TreeGrafter"/>
</dbReference>